<dbReference type="AlphaFoldDB" id="A0A2G8SVH0"/>
<dbReference type="InterPro" id="IPR050357">
    <property type="entry name" value="Arrestin_domain-protein"/>
</dbReference>
<comment type="caution">
    <text evidence="3">The sequence shown here is derived from an EMBL/GenBank/DDBJ whole genome shotgun (WGS) entry which is preliminary data.</text>
</comment>
<dbReference type="OrthoDB" id="2751143at2759"/>
<protein>
    <recommendedName>
        <fullName evidence="2">Arrestin-like N-terminal domain-containing protein</fullName>
    </recommendedName>
</protein>
<sequence length="473" mass="51902">MSANPAAAILSQARITGPFSLVIPPTTYCPGSDVEGEVLLTFPKFPKVQEEKIDEVVVALLGKLKASVVVSHGNQRRTISERQELVSLRTSLWKRGAAYPPPDSHVLRLPFRVRLPSDPKLLPSLPGNAGSESASIKYYVEVIAHRPTVLFGAEDKTMRRQLTVVSRGDPGLCASIRSLRGLSAEGGPTWKTVHKEKKMRRGIWGEYSTARVERARHSNGISPLPAQLLIPNQHGILPTCVDIPLLITVKTTTARLSRAKAHKHPEGQGKPVRVFPAIDFDSNDRRFVSLQQAFTVRVGGHTRLHTNEIVLAYIKPEDVLPSESAYYKHWQADTAAGDRPGEEMGRWVQQWTIQRSVKLQRFPPTFESDFVDCAYVMSVRVPFPGLGNDIEVSTRISLDSGIDQAMPQKNGRATRRVPSATTLTEASGPSASGLGTDVPVPLAEEPQSANPPVRPPTYFDAVYRDGRVVGEGD</sequence>
<keyword evidence="4" id="KW-1185">Reference proteome</keyword>
<dbReference type="GO" id="GO:0005737">
    <property type="term" value="C:cytoplasm"/>
    <property type="evidence" value="ECO:0007669"/>
    <property type="project" value="TreeGrafter"/>
</dbReference>
<name>A0A2G8SVH0_9APHY</name>
<gene>
    <name evidence="3" type="ORF">GSI_01426</name>
</gene>
<dbReference type="Proteomes" id="UP000230002">
    <property type="component" value="Unassembled WGS sequence"/>
</dbReference>
<feature type="domain" description="Arrestin-like N-terminal" evidence="2">
    <location>
        <begin position="24"/>
        <end position="166"/>
    </location>
</feature>
<feature type="region of interest" description="Disordered" evidence="1">
    <location>
        <begin position="404"/>
        <end position="473"/>
    </location>
</feature>
<feature type="compositionally biased region" description="Basic and acidic residues" evidence="1">
    <location>
        <begin position="462"/>
        <end position="473"/>
    </location>
</feature>
<dbReference type="GO" id="GO:0015031">
    <property type="term" value="P:protein transport"/>
    <property type="evidence" value="ECO:0007669"/>
    <property type="project" value="TreeGrafter"/>
</dbReference>
<dbReference type="InterPro" id="IPR011021">
    <property type="entry name" value="Arrestin-like_N"/>
</dbReference>
<dbReference type="PANTHER" id="PTHR11188">
    <property type="entry name" value="ARRESTIN DOMAIN CONTAINING PROTEIN"/>
    <property type="match status" value="1"/>
</dbReference>
<dbReference type="InterPro" id="IPR014752">
    <property type="entry name" value="Arrestin-like_C"/>
</dbReference>
<organism evidence="3 4">
    <name type="scientific">Ganoderma sinense ZZ0214-1</name>
    <dbReference type="NCBI Taxonomy" id="1077348"/>
    <lineage>
        <taxon>Eukaryota</taxon>
        <taxon>Fungi</taxon>
        <taxon>Dikarya</taxon>
        <taxon>Basidiomycota</taxon>
        <taxon>Agaricomycotina</taxon>
        <taxon>Agaricomycetes</taxon>
        <taxon>Polyporales</taxon>
        <taxon>Polyporaceae</taxon>
        <taxon>Ganoderma</taxon>
    </lineage>
</organism>
<dbReference type="EMBL" id="AYKW01000001">
    <property type="protein sequence ID" value="PIL37732.1"/>
    <property type="molecule type" value="Genomic_DNA"/>
</dbReference>
<evidence type="ECO:0000313" key="3">
    <source>
        <dbReference type="EMBL" id="PIL37732.1"/>
    </source>
</evidence>
<feature type="compositionally biased region" description="Polar residues" evidence="1">
    <location>
        <begin position="419"/>
        <end position="430"/>
    </location>
</feature>
<dbReference type="Pfam" id="PF00339">
    <property type="entry name" value="Arrestin_N"/>
    <property type="match status" value="1"/>
</dbReference>
<reference evidence="3 4" key="1">
    <citation type="journal article" date="2015" name="Sci. Rep.">
        <title>Chromosome-level genome map provides insights into diverse defense mechanisms in the medicinal fungus Ganoderma sinense.</title>
        <authorList>
            <person name="Zhu Y."/>
            <person name="Xu J."/>
            <person name="Sun C."/>
            <person name="Zhou S."/>
            <person name="Xu H."/>
            <person name="Nelson D.R."/>
            <person name="Qian J."/>
            <person name="Song J."/>
            <person name="Luo H."/>
            <person name="Xiang L."/>
            <person name="Li Y."/>
            <person name="Xu Z."/>
            <person name="Ji A."/>
            <person name="Wang L."/>
            <person name="Lu S."/>
            <person name="Hayward A."/>
            <person name="Sun W."/>
            <person name="Li X."/>
            <person name="Schwartz D.C."/>
            <person name="Wang Y."/>
            <person name="Chen S."/>
        </authorList>
    </citation>
    <scope>NUCLEOTIDE SEQUENCE [LARGE SCALE GENOMIC DNA]</scope>
    <source>
        <strain evidence="3 4">ZZ0214-1</strain>
    </source>
</reference>
<proteinExistence type="predicted"/>
<accession>A0A2G8SVH0</accession>
<evidence type="ECO:0000256" key="1">
    <source>
        <dbReference type="SAM" id="MobiDB-lite"/>
    </source>
</evidence>
<dbReference type="PANTHER" id="PTHR11188:SF17">
    <property type="entry name" value="FI21816P1"/>
    <property type="match status" value="1"/>
</dbReference>
<evidence type="ECO:0000259" key="2">
    <source>
        <dbReference type="Pfam" id="PF00339"/>
    </source>
</evidence>
<evidence type="ECO:0000313" key="4">
    <source>
        <dbReference type="Proteomes" id="UP000230002"/>
    </source>
</evidence>
<dbReference type="STRING" id="1077348.A0A2G8SVH0"/>
<dbReference type="Gene3D" id="2.60.40.640">
    <property type="match status" value="1"/>
</dbReference>